<protein>
    <submittedName>
        <fullName evidence="1">Uncharacterized protein</fullName>
    </submittedName>
</protein>
<dbReference type="Proteomes" id="UP001049176">
    <property type="component" value="Chromosome 5"/>
</dbReference>
<accession>A0A9P7USJ2</accession>
<gene>
    <name evidence="1" type="ORF">E1B28_008859</name>
</gene>
<organism evidence="1 2">
    <name type="scientific">Marasmius oreades</name>
    <name type="common">fairy-ring Marasmius</name>
    <dbReference type="NCBI Taxonomy" id="181124"/>
    <lineage>
        <taxon>Eukaryota</taxon>
        <taxon>Fungi</taxon>
        <taxon>Dikarya</taxon>
        <taxon>Basidiomycota</taxon>
        <taxon>Agaricomycotina</taxon>
        <taxon>Agaricomycetes</taxon>
        <taxon>Agaricomycetidae</taxon>
        <taxon>Agaricales</taxon>
        <taxon>Marasmiineae</taxon>
        <taxon>Marasmiaceae</taxon>
        <taxon>Marasmius</taxon>
    </lineage>
</organism>
<keyword evidence="2" id="KW-1185">Reference proteome</keyword>
<name>A0A9P7USJ2_9AGAR</name>
<reference evidence="1" key="1">
    <citation type="journal article" date="2021" name="Genome Biol. Evol.">
        <title>The assembled and annotated genome of the fairy-ring fungus Marasmius oreades.</title>
        <authorList>
            <person name="Hiltunen M."/>
            <person name="Ament-Velasquez S.L."/>
            <person name="Johannesson H."/>
        </authorList>
    </citation>
    <scope>NUCLEOTIDE SEQUENCE</scope>
    <source>
        <strain evidence="1">03SP1</strain>
    </source>
</reference>
<dbReference type="OrthoDB" id="3335814at2759"/>
<sequence>MISLSPASSAGGNLPNAGFWNKFKPKSKEPEKPPPMALSRQRLLTLAFGEMETICMMPSSYAELEEAARNWARPPPDAAFTLRVPVEYASIHAARLVAGPYIYLTSEDSYQIAAMGAQGIRVEICSDAPPPPDEPPAPPPPPVLEMPATFNLELSSGQHVALDTTISSDELDMARMEDGTTVDGMFWGKLDIVHDGDNHTMEFSGTRLVNQDQYSSEFMFDSRVMTKLAVAAKPAAAKCNLSILSPVQQYCDVILTFSNYWKLGVCWPNPEVEANNRFKHFIRAHPGGALEHFSTQAVSTALYYEAIPDAGMLDPESTVSPRNGFAMPYDTFVPHLINVLDSLGLSLYAKTNFVNNNIAAFATHKNIAYRFLSPSKIAAAVDITVSYDPCVFTRLFLIWRGVSDDEVAMFAERNASEKEAHSFNWREIVGWVEESKDSQMFRVLETSVLEIS</sequence>
<dbReference type="GeneID" id="66077935"/>
<dbReference type="AlphaFoldDB" id="A0A9P7USJ2"/>
<proteinExistence type="predicted"/>
<dbReference type="EMBL" id="CM032185">
    <property type="protein sequence ID" value="KAG7092508.1"/>
    <property type="molecule type" value="Genomic_DNA"/>
</dbReference>
<evidence type="ECO:0000313" key="1">
    <source>
        <dbReference type="EMBL" id="KAG7092508.1"/>
    </source>
</evidence>
<dbReference type="RefSeq" id="XP_043008978.1">
    <property type="nucleotide sequence ID" value="XM_043153693.1"/>
</dbReference>
<comment type="caution">
    <text evidence="1">The sequence shown here is derived from an EMBL/GenBank/DDBJ whole genome shotgun (WGS) entry which is preliminary data.</text>
</comment>
<evidence type="ECO:0000313" key="2">
    <source>
        <dbReference type="Proteomes" id="UP001049176"/>
    </source>
</evidence>
<dbReference type="KEGG" id="more:E1B28_008859"/>